<dbReference type="Gene3D" id="3.40.50.20">
    <property type="match status" value="1"/>
</dbReference>
<feature type="binding site" evidence="21">
    <location>
        <position position="278"/>
    </location>
    <ligand>
        <name>Mg(2+)</name>
        <dbReference type="ChEBI" id="CHEBI:18420"/>
        <label>1</label>
    </ligand>
</feature>
<evidence type="ECO:0000256" key="2">
    <source>
        <dbReference type="ARBA" id="ARBA00003921"/>
    </source>
</evidence>
<keyword evidence="15 21" id="KW-0464">Manganese</keyword>
<evidence type="ECO:0000256" key="10">
    <source>
        <dbReference type="ARBA" id="ARBA00022741"/>
    </source>
</evidence>
<feature type="binding site" evidence="21">
    <location>
        <position position="278"/>
    </location>
    <ligand>
        <name>Mg(2+)</name>
        <dbReference type="ChEBI" id="CHEBI:18420"/>
        <label>2</label>
    </ligand>
</feature>
<evidence type="ECO:0000256" key="8">
    <source>
        <dbReference type="ARBA" id="ARBA00022598"/>
    </source>
</evidence>
<dbReference type="FunFam" id="3.30.1490.20:FF:000007">
    <property type="entry name" value="D-alanine--D-alanine ligase"/>
    <property type="match status" value="1"/>
</dbReference>
<evidence type="ECO:0000256" key="9">
    <source>
        <dbReference type="ARBA" id="ARBA00022723"/>
    </source>
</evidence>
<dbReference type="InterPro" id="IPR005905">
    <property type="entry name" value="D_ala_D_ala"/>
</dbReference>
<accession>A0A1H9M209</accession>
<dbReference type="GO" id="GO:0005524">
    <property type="term" value="F:ATP binding"/>
    <property type="evidence" value="ECO:0007669"/>
    <property type="project" value="UniProtKB-UniRule"/>
</dbReference>
<dbReference type="OrthoDB" id="9813261at2"/>
<protein>
    <recommendedName>
        <fullName evidence="6 19">D-alanine--D-alanine ligase</fullName>
        <ecNumber evidence="6 19">6.3.2.4</ecNumber>
    </recommendedName>
    <alternativeName>
        <fullName evidence="19">D-Ala-D-Ala ligase</fullName>
    </alternativeName>
    <alternativeName>
        <fullName evidence="19">D-alanylalanine synthetase</fullName>
    </alternativeName>
</protein>
<dbReference type="NCBIfam" id="NF002378">
    <property type="entry name" value="PRK01372.1"/>
    <property type="match status" value="1"/>
</dbReference>
<dbReference type="PIRSF" id="PIRSF039102">
    <property type="entry name" value="Ddl/VanB"/>
    <property type="match status" value="1"/>
</dbReference>
<evidence type="ECO:0000256" key="4">
    <source>
        <dbReference type="ARBA" id="ARBA00004752"/>
    </source>
</evidence>
<evidence type="ECO:0000256" key="21">
    <source>
        <dbReference type="PIRSR" id="PIRSR039102-3"/>
    </source>
</evidence>
<dbReference type="PROSITE" id="PS50975">
    <property type="entry name" value="ATP_GRASP"/>
    <property type="match status" value="1"/>
</dbReference>
<dbReference type="STRING" id="355243.SAMN03080615_04215"/>
<evidence type="ECO:0000256" key="3">
    <source>
        <dbReference type="ARBA" id="ARBA00004496"/>
    </source>
</evidence>
<keyword evidence="8 19" id="KW-0436">Ligase</keyword>
<evidence type="ECO:0000256" key="19">
    <source>
        <dbReference type="HAMAP-Rule" id="MF_00047"/>
    </source>
</evidence>
<keyword evidence="16 19" id="KW-0961">Cell wall biogenesis/degradation</keyword>
<proteinExistence type="inferred from homology"/>
<dbReference type="AlphaFoldDB" id="A0A1H9M209"/>
<dbReference type="GO" id="GO:0071555">
    <property type="term" value="P:cell wall organization"/>
    <property type="evidence" value="ECO:0007669"/>
    <property type="project" value="UniProtKB-KW"/>
</dbReference>
<evidence type="ECO:0000256" key="16">
    <source>
        <dbReference type="ARBA" id="ARBA00023316"/>
    </source>
</evidence>
<keyword evidence="11 22" id="KW-0067">ATP-binding</keyword>
<evidence type="ECO:0000256" key="17">
    <source>
        <dbReference type="ARBA" id="ARBA00047614"/>
    </source>
</evidence>
<dbReference type="Pfam" id="PF01820">
    <property type="entry name" value="Dala_Dala_lig_N"/>
    <property type="match status" value="1"/>
</dbReference>
<dbReference type="InterPro" id="IPR016185">
    <property type="entry name" value="PreATP-grasp_dom_sf"/>
</dbReference>
<feature type="active site" evidence="20">
    <location>
        <position position="158"/>
    </location>
</feature>
<dbReference type="GO" id="GO:0008716">
    <property type="term" value="F:D-alanine-D-alanine ligase activity"/>
    <property type="evidence" value="ECO:0007669"/>
    <property type="project" value="UniProtKB-UniRule"/>
</dbReference>
<sequence>MTTFMISAQERSQFGRVAVLYGGSSAERSISLKSGAEVLRGLLQANVDAFGIDLCAEGADPLQQLQNAEFDRAFLILHGRGGEDGTIQGVLEIMGKPYTGSGVMASALGMDKVKCKQIWSAAGLPTPSYVVPDENSDLQQIADQLGFPMIVKPAHEGSSIGMSKVDSAGALAQAIGAARQFDRAVLVESWISGPEFTIAVLNGQALPVIRLETPHEFYDFDAKYQASDTQYHFDNELTANQETELKHLAEQAFDMVGCSGWGRVDVMLDQQRGFQLLEVNTLPGMTDHSLVPMAAREAGISFEELVVTILRGSL</sequence>
<evidence type="ECO:0000256" key="1">
    <source>
        <dbReference type="ARBA" id="ARBA00001936"/>
    </source>
</evidence>
<dbReference type="GO" id="GO:0005829">
    <property type="term" value="C:cytosol"/>
    <property type="evidence" value="ECO:0007669"/>
    <property type="project" value="TreeGrafter"/>
</dbReference>
<dbReference type="Gene3D" id="3.30.470.20">
    <property type="entry name" value="ATP-grasp fold, B domain"/>
    <property type="match status" value="1"/>
</dbReference>
<evidence type="ECO:0000256" key="22">
    <source>
        <dbReference type="PROSITE-ProRule" id="PRU00409"/>
    </source>
</evidence>
<dbReference type="FunFam" id="3.30.470.20:FF:000008">
    <property type="entry name" value="D-alanine--D-alanine ligase"/>
    <property type="match status" value="1"/>
</dbReference>
<keyword evidence="13 19" id="KW-0133">Cell shape</keyword>
<feature type="domain" description="ATP-grasp" evidence="23">
    <location>
        <begin position="116"/>
        <end position="311"/>
    </location>
</feature>
<dbReference type="UniPathway" id="UPA00219"/>
<dbReference type="InterPro" id="IPR011127">
    <property type="entry name" value="Dala_Dala_lig_N"/>
</dbReference>
<dbReference type="RefSeq" id="WP_091362092.1">
    <property type="nucleotide sequence ID" value="NZ_AP025284.1"/>
</dbReference>
<dbReference type="HAMAP" id="MF_00047">
    <property type="entry name" value="Dala_Dala_lig"/>
    <property type="match status" value="1"/>
</dbReference>
<dbReference type="GO" id="GO:0009252">
    <property type="term" value="P:peptidoglycan biosynthetic process"/>
    <property type="evidence" value="ECO:0007669"/>
    <property type="project" value="UniProtKB-UniRule"/>
</dbReference>
<dbReference type="PANTHER" id="PTHR23132">
    <property type="entry name" value="D-ALANINE--D-ALANINE LIGASE"/>
    <property type="match status" value="1"/>
</dbReference>
<dbReference type="Pfam" id="PF07478">
    <property type="entry name" value="Dala_Dala_lig_C"/>
    <property type="match status" value="1"/>
</dbReference>
<feature type="active site" evidence="20">
    <location>
        <position position="289"/>
    </location>
</feature>
<dbReference type="Proteomes" id="UP000198749">
    <property type="component" value="Unassembled WGS sequence"/>
</dbReference>
<comment type="similarity">
    <text evidence="5 19">Belongs to the D-alanine--D-alanine ligase family.</text>
</comment>
<comment type="function">
    <text evidence="2 19">Cell wall formation.</text>
</comment>
<dbReference type="EMBL" id="FOGB01000021">
    <property type="protein sequence ID" value="SER17716.1"/>
    <property type="molecule type" value="Genomic_DNA"/>
</dbReference>
<feature type="binding site" evidence="21">
    <location>
        <position position="280"/>
    </location>
    <ligand>
        <name>Mg(2+)</name>
        <dbReference type="ChEBI" id="CHEBI:18420"/>
        <label>2</label>
    </ligand>
</feature>
<comment type="cofactor">
    <cofactor evidence="21">
        <name>Mg(2+)</name>
        <dbReference type="ChEBI" id="CHEBI:18420"/>
    </cofactor>
    <cofactor evidence="21">
        <name>Mn(2+)</name>
        <dbReference type="ChEBI" id="CHEBI:29035"/>
    </cofactor>
    <text evidence="21">Binds 2 magnesium or manganese ions per subunit.</text>
</comment>
<dbReference type="GO" id="GO:0008360">
    <property type="term" value="P:regulation of cell shape"/>
    <property type="evidence" value="ECO:0007669"/>
    <property type="project" value="UniProtKB-KW"/>
</dbReference>
<keyword evidence="10 22" id="KW-0547">Nucleotide-binding</keyword>
<evidence type="ECO:0000256" key="6">
    <source>
        <dbReference type="ARBA" id="ARBA00012216"/>
    </source>
</evidence>
<dbReference type="InterPro" id="IPR013815">
    <property type="entry name" value="ATP_grasp_subdomain_1"/>
</dbReference>
<dbReference type="EC" id="6.3.2.4" evidence="6 19"/>
<comment type="pathway">
    <text evidence="18">Glycan biosynthesis.</text>
</comment>
<keyword evidence="14 19" id="KW-0573">Peptidoglycan synthesis</keyword>
<comment type="pathway">
    <text evidence="4 19">Cell wall biogenesis; peptidoglycan biosynthesis.</text>
</comment>
<evidence type="ECO:0000259" key="23">
    <source>
        <dbReference type="PROSITE" id="PS50975"/>
    </source>
</evidence>
<dbReference type="Gene3D" id="3.30.1490.20">
    <property type="entry name" value="ATP-grasp fold, A domain"/>
    <property type="match status" value="1"/>
</dbReference>
<keyword evidence="25" id="KW-1185">Reference proteome</keyword>
<comment type="subcellular location">
    <subcellularLocation>
        <location evidence="3 19">Cytoplasm</location>
    </subcellularLocation>
</comment>
<dbReference type="InterPro" id="IPR011095">
    <property type="entry name" value="Dala_Dala_lig_C"/>
</dbReference>
<feature type="active site" evidence="20">
    <location>
        <position position="27"/>
    </location>
</feature>
<evidence type="ECO:0000256" key="11">
    <source>
        <dbReference type="ARBA" id="ARBA00022840"/>
    </source>
</evidence>
<evidence type="ECO:0000313" key="24">
    <source>
        <dbReference type="EMBL" id="SER17716.1"/>
    </source>
</evidence>
<dbReference type="InterPro" id="IPR011761">
    <property type="entry name" value="ATP-grasp"/>
</dbReference>
<gene>
    <name evidence="19" type="primary">ddl</name>
    <name evidence="24" type="ORF">SAMN03080615_04215</name>
</gene>
<dbReference type="PROSITE" id="PS00843">
    <property type="entry name" value="DALA_DALA_LIGASE_1"/>
    <property type="match status" value="1"/>
</dbReference>
<keyword evidence="7 19" id="KW-0963">Cytoplasm</keyword>
<keyword evidence="12 21" id="KW-0460">Magnesium</keyword>
<dbReference type="NCBIfam" id="TIGR01205">
    <property type="entry name" value="D_ala_D_alaTIGR"/>
    <property type="match status" value="1"/>
</dbReference>
<reference evidence="25" key="1">
    <citation type="submission" date="2016-10" db="EMBL/GenBank/DDBJ databases">
        <authorList>
            <person name="Varghese N."/>
            <person name="Submissions S."/>
        </authorList>
    </citation>
    <scope>NUCLEOTIDE SEQUENCE [LARGE SCALE GENOMIC DNA]</scope>
    <source>
        <strain evidence="25">DSM 18887</strain>
    </source>
</reference>
<dbReference type="GO" id="GO:0046872">
    <property type="term" value="F:metal ion binding"/>
    <property type="evidence" value="ECO:0007669"/>
    <property type="project" value="UniProtKB-KW"/>
</dbReference>
<evidence type="ECO:0000256" key="7">
    <source>
        <dbReference type="ARBA" id="ARBA00022490"/>
    </source>
</evidence>
<comment type="cofactor">
    <cofactor evidence="1">
        <name>Mn(2+)</name>
        <dbReference type="ChEBI" id="CHEBI:29035"/>
    </cofactor>
</comment>
<evidence type="ECO:0000256" key="5">
    <source>
        <dbReference type="ARBA" id="ARBA00010871"/>
    </source>
</evidence>
<evidence type="ECO:0000256" key="18">
    <source>
        <dbReference type="ARBA" id="ARBA00060592"/>
    </source>
</evidence>
<evidence type="ECO:0000256" key="13">
    <source>
        <dbReference type="ARBA" id="ARBA00022960"/>
    </source>
</evidence>
<organism evidence="24 25">
    <name type="scientific">Amphritea atlantica</name>
    <dbReference type="NCBI Taxonomy" id="355243"/>
    <lineage>
        <taxon>Bacteria</taxon>
        <taxon>Pseudomonadati</taxon>
        <taxon>Pseudomonadota</taxon>
        <taxon>Gammaproteobacteria</taxon>
        <taxon>Oceanospirillales</taxon>
        <taxon>Oceanospirillaceae</taxon>
        <taxon>Amphritea</taxon>
    </lineage>
</organism>
<comment type="catalytic activity">
    <reaction evidence="17 19">
        <text>2 D-alanine + ATP = D-alanyl-D-alanine + ADP + phosphate + H(+)</text>
        <dbReference type="Rhea" id="RHEA:11224"/>
        <dbReference type="ChEBI" id="CHEBI:15378"/>
        <dbReference type="ChEBI" id="CHEBI:30616"/>
        <dbReference type="ChEBI" id="CHEBI:43474"/>
        <dbReference type="ChEBI" id="CHEBI:57416"/>
        <dbReference type="ChEBI" id="CHEBI:57822"/>
        <dbReference type="ChEBI" id="CHEBI:456216"/>
        <dbReference type="EC" id="6.3.2.4"/>
    </reaction>
</comment>
<feature type="binding site" evidence="21">
    <location>
        <position position="265"/>
    </location>
    <ligand>
        <name>Mg(2+)</name>
        <dbReference type="ChEBI" id="CHEBI:18420"/>
        <label>1</label>
    </ligand>
</feature>
<evidence type="ECO:0000256" key="12">
    <source>
        <dbReference type="ARBA" id="ARBA00022842"/>
    </source>
</evidence>
<dbReference type="SUPFAM" id="SSF56059">
    <property type="entry name" value="Glutathione synthetase ATP-binding domain-like"/>
    <property type="match status" value="1"/>
</dbReference>
<dbReference type="PANTHER" id="PTHR23132:SF23">
    <property type="entry name" value="D-ALANINE--D-ALANINE LIGASE B"/>
    <property type="match status" value="1"/>
</dbReference>
<evidence type="ECO:0000256" key="15">
    <source>
        <dbReference type="ARBA" id="ARBA00023211"/>
    </source>
</evidence>
<evidence type="ECO:0000256" key="14">
    <source>
        <dbReference type="ARBA" id="ARBA00022984"/>
    </source>
</evidence>
<dbReference type="SUPFAM" id="SSF52440">
    <property type="entry name" value="PreATP-grasp domain"/>
    <property type="match status" value="1"/>
</dbReference>
<evidence type="ECO:0000256" key="20">
    <source>
        <dbReference type="PIRSR" id="PIRSR039102-1"/>
    </source>
</evidence>
<keyword evidence="9 21" id="KW-0479">Metal-binding</keyword>
<name>A0A1H9M209_9GAMM</name>
<evidence type="ECO:0000313" key="25">
    <source>
        <dbReference type="Proteomes" id="UP000198749"/>
    </source>
</evidence>
<dbReference type="PROSITE" id="PS00844">
    <property type="entry name" value="DALA_DALA_LIGASE_2"/>
    <property type="match status" value="1"/>
</dbReference>
<dbReference type="InterPro" id="IPR000291">
    <property type="entry name" value="D-Ala_lig_Van_CS"/>
</dbReference>